<comment type="caution">
    <text evidence="5">The sequence shown here is derived from an EMBL/GenBank/DDBJ whole genome shotgun (WGS) entry which is preliminary data.</text>
</comment>
<dbReference type="InterPro" id="IPR001537">
    <property type="entry name" value="SpoU_MeTrfase"/>
</dbReference>
<dbReference type="STRING" id="1543721.AAY24_13470"/>
<evidence type="ECO:0000259" key="4">
    <source>
        <dbReference type="Pfam" id="PF00588"/>
    </source>
</evidence>
<feature type="domain" description="tRNA/rRNA methyltransferase SpoU type" evidence="4">
    <location>
        <begin position="35"/>
        <end position="171"/>
    </location>
</feature>
<dbReference type="Pfam" id="PF00588">
    <property type="entry name" value="SpoU_methylase"/>
    <property type="match status" value="1"/>
</dbReference>
<feature type="region of interest" description="Disordered" evidence="3">
    <location>
        <begin position="180"/>
        <end position="200"/>
    </location>
</feature>
<gene>
    <name evidence="5" type="ORF">FHK82_01435</name>
</gene>
<dbReference type="Gene3D" id="3.40.1280.10">
    <property type="match status" value="1"/>
</dbReference>
<dbReference type="InterPro" id="IPR004441">
    <property type="entry name" value="rRNA_MeTrfase_TrmH"/>
</dbReference>
<proteinExistence type="predicted"/>
<dbReference type="GO" id="GO:0003723">
    <property type="term" value="F:RNA binding"/>
    <property type="evidence" value="ECO:0007669"/>
    <property type="project" value="InterPro"/>
</dbReference>
<dbReference type="InterPro" id="IPR029028">
    <property type="entry name" value="Alpha/beta_knot_MTases"/>
</dbReference>
<protein>
    <submittedName>
        <fullName evidence="5">RNA methyltransferase</fullName>
    </submittedName>
</protein>
<evidence type="ECO:0000256" key="1">
    <source>
        <dbReference type="ARBA" id="ARBA00022603"/>
    </source>
</evidence>
<keyword evidence="1 5" id="KW-0489">Methyltransferase</keyword>
<reference evidence="5 6" key="1">
    <citation type="submission" date="2019-07" db="EMBL/GenBank/DDBJ databases">
        <title>The pathways for chlorine oxyanion respiration interact through the shared metabolite chlorate.</title>
        <authorList>
            <person name="Barnum T.P."/>
            <person name="Cheng Y."/>
            <person name="Hill K.A."/>
            <person name="Lucas L.N."/>
            <person name="Carlson H.K."/>
            <person name="Coates J.D."/>
        </authorList>
    </citation>
    <scope>NUCLEOTIDE SEQUENCE [LARGE SCALE GENOMIC DNA]</scope>
    <source>
        <strain evidence="5">BK-3</strain>
    </source>
</reference>
<evidence type="ECO:0000313" key="5">
    <source>
        <dbReference type="EMBL" id="TVT59670.1"/>
    </source>
</evidence>
<evidence type="ECO:0000256" key="3">
    <source>
        <dbReference type="SAM" id="MobiDB-lite"/>
    </source>
</evidence>
<dbReference type="SUPFAM" id="SSF75217">
    <property type="entry name" value="alpha/beta knot"/>
    <property type="match status" value="1"/>
</dbReference>
<dbReference type="GO" id="GO:0008173">
    <property type="term" value="F:RNA methyltransferase activity"/>
    <property type="evidence" value="ECO:0007669"/>
    <property type="project" value="InterPro"/>
</dbReference>
<feature type="compositionally biased region" description="Basic residues" evidence="3">
    <location>
        <begin position="191"/>
        <end position="200"/>
    </location>
</feature>
<dbReference type="EMBL" id="VMRY01000003">
    <property type="protein sequence ID" value="TVT59670.1"/>
    <property type="molecule type" value="Genomic_DNA"/>
</dbReference>
<evidence type="ECO:0000313" key="6">
    <source>
        <dbReference type="Proteomes" id="UP000317355"/>
    </source>
</evidence>
<accession>A0A558DF72</accession>
<dbReference type="GO" id="GO:0006396">
    <property type="term" value="P:RNA processing"/>
    <property type="evidence" value="ECO:0007669"/>
    <property type="project" value="InterPro"/>
</dbReference>
<name>A0A558DF72_9GAMM</name>
<dbReference type="PANTHER" id="PTHR46429:SF1">
    <property type="entry name" value="23S RRNA (GUANOSINE-2'-O-)-METHYLTRANSFERASE RLMB"/>
    <property type="match status" value="1"/>
</dbReference>
<dbReference type="InterPro" id="IPR029026">
    <property type="entry name" value="tRNA_m1G_MTases_N"/>
</dbReference>
<sequence>MPLRESKKASRNQAVLRYKKQRQRNLLAKPGPHQFVIVMDHLKAGFNVPKIFRSAEAFGAQEVHLIDIGMFDPAPGKGSFRKVPARFLSSFSESYANLIQRGYSLFTLEADQGESIYDTELPEKCAFVFGHEERGISFDPQDYPGIRRLSIPQFGQVESLNVSIAASIVMYEYVRQQGNQAAAVKPPHSEHKIRRKGETE</sequence>
<organism evidence="5 6">
    <name type="scientific">Sedimenticola thiotaurini</name>
    <dbReference type="NCBI Taxonomy" id="1543721"/>
    <lineage>
        <taxon>Bacteria</taxon>
        <taxon>Pseudomonadati</taxon>
        <taxon>Pseudomonadota</taxon>
        <taxon>Gammaproteobacteria</taxon>
        <taxon>Chromatiales</taxon>
        <taxon>Sedimenticolaceae</taxon>
        <taxon>Sedimenticola</taxon>
    </lineage>
</organism>
<dbReference type="Proteomes" id="UP000317355">
    <property type="component" value="Unassembled WGS sequence"/>
</dbReference>
<evidence type="ECO:0000256" key="2">
    <source>
        <dbReference type="ARBA" id="ARBA00022679"/>
    </source>
</evidence>
<keyword evidence="2 5" id="KW-0808">Transferase</keyword>
<dbReference type="PANTHER" id="PTHR46429">
    <property type="entry name" value="23S RRNA (GUANOSINE-2'-O-)-METHYLTRANSFERASE RLMB"/>
    <property type="match status" value="1"/>
</dbReference>
<dbReference type="GO" id="GO:0005829">
    <property type="term" value="C:cytosol"/>
    <property type="evidence" value="ECO:0007669"/>
    <property type="project" value="TreeGrafter"/>
</dbReference>
<dbReference type="GO" id="GO:0032259">
    <property type="term" value="P:methylation"/>
    <property type="evidence" value="ECO:0007669"/>
    <property type="project" value="UniProtKB-KW"/>
</dbReference>
<dbReference type="AlphaFoldDB" id="A0A558DF72"/>